<dbReference type="GO" id="GO:0004674">
    <property type="term" value="F:protein serine/threonine kinase activity"/>
    <property type="evidence" value="ECO:0007669"/>
    <property type="project" value="UniProtKB-KW"/>
</dbReference>
<gene>
    <name evidence="6" type="ORF">ENJ51_08350</name>
</gene>
<accession>A0A7V2T0C8</accession>
<evidence type="ECO:0000313" key="6">
    <source>
        <dbReference type="EMBL" id="HFC92806.1"/>
    </source>
</evidence>
<protein>
    <submittedName>
        <fullName evidence="6">Serine/threonine protein kinase</fullName>
    </submittedName>
</protein>
<organism evidence="6">
    <name type="scientific">Leucothrix mucor</name>
    <dbReference type="NCBI Taxonomy" id="45248"/>
    <lineage>
        <taxon>Bacteria</taxon>
        <taxon>Pseudomonadati</taxon>
        <taxon>Pseudomonadota</taxon>
        <taxon>Gammaproteobacteria</taxon>
        <taxon>Thiotrichales</taxon>
        <taxon>Thiotrichaceae</taxon>
        <taxon>Leucothrix</taxon>
    </lineage>
</organism>
<evidence type="ECO:0000256" key="4">
    <source>
        <dbReference type="ARBA" id="ARBA00022840"/>
    </source>
</evidence>
<dbReference type="InterPro" id="IPR000719">
    <property type="entry name" value="Prot_kinase_dom"/>
</dbReference>
<reference evidence="6" key="1">
    <citation type="journal article" date="2020" name="mSystems">
        <title>Genome- and Community-Level Interaction Insights into Carbon Utilization and Element Cycling Functions of Hydrothermarchaeota in Hydrothermal Sediment.</title>
        <authorList>
            <person name="Zhou Z."/>
            <person name="Liu Y."/>
            <person name="Xu W."/>
            <person name="Pan J."/>
            <person name="Luo Z.H."/>
            <person name="Li M."/>
        </authorList>
    </citation>
    <scope>NUCLEOTIDE SEQUENCE [LARGE SCALE GENOMIC DNA]</scope>
    <source>
        <strain evidence="6">HyVt-493</strain>
    </source>
</reference>
<feature type="domain" description="Protein kinase" evidence="5">
    <location>
        <begin position="97"/>
        <end position="250"/>
    </location>
</feature>
<dbReference type="Pfam" id="PF00069">
    <property type="entry name" value="Pkinase"/>
    <property type="match status" value="1"/>
</dbReference>
<keyword evidence="2" id="KW-0547">Nucleotide-binding</keyword>
<dbReference type="EMBL" id="DRMS01000311">
    <property type="protein sequence ID" value="HFC92806.1"/>
    <property type="molecule type" value="Genomic_DNA"/>
</dbReference>
<evidence type="ECO:0000256" key="3">
    <source>
        <dbReference type="ARBA" id="ARBA00022777"/>
    </source>
</evidence>
<dbReference type="PANTHER" id="PTHR43289:SF34">
    <property type="entry name" value="SERINE_THREONINE-PROTEIN KINASE YBDM-RELATED"/>
    <property type="match status" value="1"/>
</dbReference>
<feature type="non-terminal residue" evidence="6">
    <location>
        <position position="250"/>
    </location>
</feature>
<evidence type="ECO:0000256" key="2">
    <source>
        <dbReference type="ARBA" id="ARBA00022741"/>
    </source>
</evidence>
<dbReference type="InterPro" id="IPR008271">
    <property type="entry name" value="Ser/Thr_kinase_AS"/>
</dbReference>
<keyword evidence="3 6" id="KW-0418">Kinase</keyword>
<dbReference type="Gene3D" id="3.30.200.20">
    <property type="entry name" value="Phosphorylase Kinase, domain 1"/>
    <property type="match status" value="1"/>
</dbReference>
<dbReference type="PANTHER" id="PTHR43289">
    <property type="entry name" value="MITOGEN-ACTIVATED PROTEIN KINASE KINASE KINASE 20-RELATED"/>
    <property type="match status" value="1"/>
</dbReference>
<dbReference type="Proteomes" id="UP000885750">
    <property type="component" value="Unassembled WGS sequence"/>
</dbReference>
<evidence type="ECO:0000256" key="1">
    <source>
        <dbReference type="ARBA" id="ARBA00022679"/>
    </source>
</evidence>
<dbReference type="Gene3D" id="1.10.510.10">
    <property type="entry name" value="Transferase(Phosphotransferase) domain 1"/>
    <property type="match status" value="1"/>
</dbReference>
<keyword evidence="4" id="KW-0067">ATP-binding</keyword>
<sequence>MVVQGNKSVDIKITEAKVYERIEKYFLSALVIDKKNRMAWLNHALSDDLNILREVKLLLNAHHETDDFLETPAPVKKTIDEMMSRCPDLAGRRLGVYEVISQIAVGGMGRIYSAKRIDGEYEKIVAIKVVEYSNLDMGLFQKERQLLADFQHPNIVTLLDGGTLKEGFPYLVMELVDGLAINRYTNSAALSSKEIVTLCCELCMVVDDAHQQGIIHCDLKPDNILVINTGSRKGSLKLLDFGIAQSLLTH</sequence>
<proteinExistence type="predicted"/>
<evidence type="ECO:0000259" key="5">
    <source>
        <dbReference type="PROSITE" id="PS50011"/>
    </source>
</evidence>
<dbReference type="GO" id="GO:0005524">
    <property type="term" value="F:ATP binding"/>
    <property type="evidence" value="ECO:0007669"/>
    <property type="project" value="UniProtKB-KW"/>
</dbReference>
<dbReference type="SUPFAM" id="SSF56112">
    <property type="entry name" value="Protein kinase-like (PK-like)"/>
    <property type="match status" value="1"/>
</dbReference>
<dbReference type="PROSITE" id="PS00108">
    <property type="entry name" value="PROTEIN_KINASE_ST"/>
    <property type="match status" value="1"/>
</dbReference>
<keyword evidence="1" id="KW-0808">Transferase</keyword>
<name>A0A7V2T0C8_LEUMU</name>
<dbReference type="SMART" id="SM00220">
    <property type="entry name" value="S_TKc"/>
    <property type="match status" value="1"/>
</dbReference>
<dbReference type="InterPro" id="IPR011009">
    <property type="entry name" value="Kinase-like_dom_sf"/>
</dbReference>
<comment type="caution">
    <text evidence="6">The sequence shown here is derived from an EMBL/GenBank/DDBJ whole genome shotgun (WGS) entry which is preliminary data.</text>
</comment>
<keyword evidence="6" id="KW-0723">Serine/threonine-protein kinase</keyword>
<dbReference type="PROSITE" id="PS50011">
    <property type="entry name" value="PROTEIN_KINASE_DOM"/>
    <property type="match status" value="1"/>
</dbReference>
<dbReference type="CDD" id="cd14014">
    <property type="entry name" value="STKc_PknB_like"/>
    <property type="match status" value="1"/>
</dbReference>
<dbReference type="AlphaFoldDB" id="A0A7V2T0C8"/>